<name>A0A699HWN3_TANCI</name>
<feature type="non-terminal residue" evidence="3">
    <location>
        <position position="291"/>
    </location>
</feature>
<gene>
    <name evidence="3" type="ORF">Tci_430697</name>
</gene>
<evidence type="ECO:0000256" key="1">
    <source>
        <dbReference type="SAM" id="MobiDB-lite"/>
    </source>
</evidence>
<keyword evidence="2" id="KW-0812">Transmembrane</keyword>
<keyword evidence="2" id="KW-0472">Membrane</keyword>
<dbReference type="AlphaFoldDB" id="A0A699HWN3"/>
<comment type="caution">
    <text evidence="3">The sequence shown here is derived from an EMBL/GenBank/DDBJ whole genome shotgun (WGS) entry which is preliminary data.</text>
</comment>
<feature type="transmembrane region" description="Helical" evidence="2">
    <location>
        <begin position="249"/>
        <end position="275"/>
    </location>
</feature>
<accession>A0A699HWN3</accession>
<evidence type="ECO:0000256" key="2">
    <source>
        <dbReference type="SAM" id="Phobius"/>
    </source>
</evidence>
<feature type="compositionally biased region" description="Basic and acidic residues" evidence="1">
    <location>
        <begin position="52"/>
        <end position="76"/>
    </location>
</feature>
<proteinExistence type="predicted"/>
<reference evidence="3" key="1">
    <citation type="journal article" date="2019" name="Sci. Rep.">
        <title>Draft genome of Tanacetum cinerariifolium, the natural source of mosquito coil.</title>
        <authorList>
            <person name="Yamashiro T."/>
            <person name="Shiraishi A."/>
            <person name="Satake H."/>
            <person name="Nakayama K."/>
        </authorList>
    </citation>
    <scope>NUCLEOTIDE SEQUENCE</scope>
</reference>
<dbReference type="EMBL" id="BKCJ010191299">
    <property type="protein sequence ID" value="GEY58723.1"/>
    <property type="molecule type" value="Genomic_DNA"/>
</dbReference>
<evidence type="ECO:0000313" key="3">
    <source>
        <dbReference type="EMBL" id="GEY58723.1"/>
    </source>
</evidence>
<organism evidence="3">
    <name type="scientific">Tanacetum cinerariifolium</name>
    <name type="common">Dalmatian daisy</name>
    <name type="synonym">Chrysanthemum cinerariifolium</name>
    <dbReference type="NCBI Taxonomy" id="118510"/>
    <lineage>
        <taxon>Eukaryota</taxon>
        <taxon>Viridiplantae</taxon>
        <taxon>Streptophyta</taxon>
        <taxon>Embryophyta</taxon>
        <taxon>Tracheophyta</taxon>
        <taxon>Spermatophyta</taxon>
        <taxon>Magnoliopsida</taxon>
        <taxon>eudicotyledons</taxon>
        <taxon>Gunneridae</taxon>
        <taxon>Pentapetalae</taxon>
        <taxon>asterids</taxon>
        <taxon>campanulids</taxon>
        <taxon>Asterales</taxon>
        <taxon>Asteraceae</taxon>
        <taxon>Asteroideae</taxon>
        <taxon>Anthemideae</taxon>
        <taxon>Anthemidinae</taxon>
        <taxon>Tanacetum</taxon>
    </lineage>
</organism>
<keyword evidence="2" id="KW-1133">Transmembrane helix</keyword>
<feature type="region of interest" description="Disordered" evidence="1">
    <location>
        <begin position="47"/>
        <end position="76"/>
    </location>
</feature>
<protein>
    <submittedName>
        <fullName evidence="3">Uncharacterized protein</fullName>
    </submittedName>
</protein>
<sequence length="291" mass="32820">MKAREVYKIKEIEKQLNESKMHTQEGIVNEGISLDSILDSKASTYYTTSTKQQDESSSSRHAVDAERARDDKDDVVRPSFDKDTLLEDKGFAIAALKNKLRKSIGNNVDIKFAKPSILEKPHFLRNPSVDRQPNAFKFERPKLLKPRVSSQVDVNNDLPKPFTPYYWPYIPIGRKFYLNKSSAVYVKTMPPRTGLTWKPTDRIFTYVGLRWIPTEKTVGTCLNTNDSAIPLGKETCSPKSIICANSSSLSAGFCAMFVAMMFSVSGYMLVVYSLLTLVCWRGSLTYIEAVA</sequence>